<dbReference type="PANTHER" id="PTHR13501:SF8">
    <property type="entry name" value="LARGE RIBOSOMAL SUBUNIT PROTEIN UL22M"/>
    <property type="match status" value="1"/>
</dbReference>
<dbReference type="GO" id="GO:0005762">
    <property type="term" value="C:mitochondrial large ribosomal subunit"/>
    <property type="evidence" value="ECO:0007669"/>
    <property type="project" value="TreeGrafter"/>
</dbReference>
<dbReference type="EMBL" id="UFAJ01000027">
    <property type="protein sequence ID" value="SSD58590.1"/>
    <property type="molecule type" value="Genomic_DNA"/>
</dbReference>
<evidence type="ECO:0000313" key="6">
    <source>
        <dbReference type="Proteomes" id="UP000262825"/>
    </source>
</evidence>
<organism evidence="5 6">
    <name type="scientific">Saccharomycodes ludwigii</name>
    <dbReference type="NCBI Taxonomy" id="36035"/>
    <lineage>
        <taxon>Eukaryota</taxon>
        <taxon>Fungi</taxon>
        <taxon>Dikarya</taxon>
        <taxon>Ascomycota</taxon>
        <taxon>Saccharomycotina</taxon>
        <taxon>Saccharomycetes</taxon>
        <taxon>Saccharomycodales</taxon>
        <taxon>Saccharomycodaceae</taxon>
        <taxon>Saccharomycodes</taxon>
    </lineage>
</organism>
<dbReference type="InterPro" id="IPR036394">
    <property type="entry name" value="Ribosomal_uL22_sf"/>
</dbReference>
<comment type="similarity">
    <text evidence="1 4">Belongs to the universal ribosomal protein uL22 family.</text>
</comment>
<reference evidence="6" key="1">
    <citation type="submission" date="2018-06" db="EMBL/GenBank/DDBJ databases">
        <authorList>
            <person name="Guldener U."/>
        </authorList>
    </citation>
    <scope>NUCLEOTIDE SEQUENCE [LARGE SCALE GENOMIC DNA]</scope>
    <source>
        <strain evidence="6">UTAD17</strain>
    </source>
</reference>
<dbReference type="SUPFAM" id="SSF54843">
    <property type="entry name" value="Ribosomal protein L22"/>
    <property type="match status" value="1"/>
</dbReference>
<keyword evidence="6" id="KW-1185">Reference proteome</keyword>
<accession>A0A376B384</accession>
<keyword evidence="2 4" id="KW-0689">Ribosomal protein</keyword>
<dbReference type="GO" id="GO:0006412">
    <property type="term" value="P:translation"/>
    <property type="evidence" value="ECO:0007669"/>
    <property type="project" value="InterPro"/>
</dbReference>
<evidence type="ECO:0000256" key="3">
    <source>
        <dbReference type="ARBA" id="ARBA00023274"/>
    </source>
</evidence>
<evidence type="ECO:0000256" key="2">
    <source>
        <dbReference type="ARBA" id="ARBA00022980"/>
    </source>
</evidence>
<gene>
    <name evidence="5" type="ORF">SCODWIG_00351</name>
</gene>
<dbReference type="Gene3D" id="3.90.470.10">
    <property type="entry name" value="Ribosomal protein L22/L17"/>
    <property type="match status" value="1"/>
</dbReference>
<dbReference type="GO" id="GO:0003735">
    <property type="term" value="F:structural constituent of ribosome"/>
    <property type="evidence" value="ECO:0007669"/>
    <property type="project" value="InterPro"/>
</dbReference>
<dbReference type="PANTHER" id="PTHR13501">
    <property type="entry name" value="CHLOROPLAST 50S RIBOSOMAL PROTEIN L22-RELATED"/>
    <property type="match status" value="1"/>
</dbReference>
<dbReference type="InterPro" id="IPR001063">
    <property type="entry name" value="Ribosomal_uL22"/>
</dbReference>
<name>A0A376B384_9ASCO</name>
<protein>
    <submittedName>
        <fullName evidence="5">Related to 54S ribosomal protein L22, mitochondrial</fullName>
    </submittedName>
</protein>
<dbReference type="AlphaFoldDB" id="A0A376B384"/>
<dbReference type="Proteomes" id="UP000262825">
    <property type="component" value="Unassembled WGS sequence"/>
</dbReference>
<proteinExistence type="inferred from homology"/>
<dbReference type="Pfam" id="PF00237">
    <property type="entry name" value="Ribosomal_L22"/>
    <property type="match status" value="1"/>
</dbReference>
<dbReference type="VEuPathDB" id="FungiDB:SCODWIG_00351"/>
<sequence length="308" mass="35024">MLRLFFNRGFKTYIPLRNSASSGSIFGSLTKEVDPTATSKLTERLTLQNAGSGKNNDDKEDIAEKVKQELKLGEDKKFQDFVVAQQLANSTKGRPLLPSKPSAATLLSPLKQKLYELNCEINDGFYKKNTEISYNNNIYKLRLTRQELNALEPSVYVKSLRIKSSMRKATEFLRLFVDKKTPEEKINVKTAITQCHFSDKKLARDVASILTKGLKDGEKLGINPDDLYIDQIWCGSDGKWSKRVEFKGRGRVGVIQHRYIHIRAILKSKSVTLKRLIAENKEKLDSKKPWIQLGDKKIRGVPGSAFKW</sequence>
<keyword evidence="3 4" id="KW-0687">Ribonucleoprotein</keyword>
<evidence type="ECO:0000313" key="5">
    <source>
        <dbReference type="EMBL" id="SSD58590.1"/>
    </source>
</evidence>
<evidence type="ECO:0000256" key="4">
    <source>
        <dbReference type="RuleBase" id="RU004005"/>
    </source>
</evidence>
<dbReference type="InterPro" id="IPR047867">
    <property type="entry name" value="Ribosomal_uL22_bac/org-type"/>
</dbReference>
<evidence type="ECO:0000256" key="1">
    <source>
        <dbReference type="ARBA" id="ARBA00009451"/>
    </source>
</evidence>